<dbReference type="RefSeq" id="WP_284189013.1">
    <property type="nucleotide sequence ID" value="NZ_BSPX01000062.1"/>
</dbReference>
<feature type="domain" description="Hemerythrin-like" evidence="1">
    <location>
        <begin position="5"/>
        <end position="139"/>
    </location>
</feature>
<dbReference type="PANTHER" id="PTHR39966:SF1">
    <property type="entry name" value="HEMERYTHRIN-LIKE DOMAIN-CONTAINING PROTEIN"/>
    <property type="match status" value="1"/>
</dbReference>
<proteinExistence type="predicted"/>
<protein>
    <recommendedName>
        <fullName evidence="1">Hemerythrin-like domain-containing protein</fullName>
    </recommendedName>
</protein>
<dbReference type="Proteomes" id="UP001157167">
    <property type="component" value="Unassembled WGS sequence"/>
</dbReference>
<reference evidence="3" key="1">
    <citation type="journal article" date="2019" name="Int. J. Syst. Evol. Microbiol.">
        <title>The Global Catalogue of Microorganisms (GCM) 10K type strain sequencing project: providing services to taxonomists for standard genome sequencing and annotation.</title>
        <authorList>
            <consortium name="The Broad Institute Genomics Platform"/>
            <consortium name="The Broad Institute Genome Sequencing Center for Infectious Disease"/>
            <person name="Wu L."/>
            <person name="Ma J."/>
        </authorList>
    </citation>
    <scope>NUCLEOTIDE SEQUENCE [LARGE SCALE GENOMIC DNA]</scope>
    <source>
        <strain evidence="3">NBRC 102407</strain>
    </source>
</reference>
<dbReference type="CDD" id="cd12108">
    <property type="entry name" value="Hr-like"/>
    <property type="match status" value="1"/>
</dbReference>
<evidence type="ECO:0000259" key="1">
    <source>
        <dbReference type="Pfam" id="PF01814"/>
    </source>
</evidence>
<dbReference type="Pfam" id="PF01814">
    <property type="entry name" value="Hemerythrin"/>
    <property type="match status" value="1"/>
</dbReference>
<dbReference type="InterPro" id="IPR012312">
    <property type="entry name" value="Hemerythrin-like"/>
</dbReference>
<name>A0ABQ6FGF9_9RHOO</name>
<comment type="caution">
    <text evidence="2">The sequence shown here is derived from an EMBL/GenBank/DDBJ whole genome shotgun (WGS) entry which is preliminary data.</text>
</comment>
<gene>
    <name evidence="2" type="ORF">GCM10007933_33060</name>
</gene>
<evidence type="ECO:0000313" key="2">
    <source>
        <dbReference type="EMBL" id="GLT23835.1"/>
    </source>
</evidence>
<keyword evidence="3" id="KW-1185">Reference proteome</keyword>
<evidence type="ECO:0000313" key="3">
    <source>
        <dbReference type="Proteomes" id="UP001157167"/>
    </source>
</evidence>
<accession>A0ABQ6FGF9</accession>
<sequence>MEAMRIIMDEHQSLAAIIHAIRLMIHEIGAGKLQPDFKLFAAMVRYLDAYPEKRHHPKEDAFLFAPLKARTTQGDAALARLEAEHAQAEARIATLQAALARYTDGAPDGFAGFSAAFDDYADFYRNHMLLEEREILPLVKKHFTPDDWAAADAGFAATPDPMGGTRTTGSDEDFRRIFSKLVAAAPAPIGLGGGPYQDD</sequence>
<dbReference type="Gene3D" id="1.20.120.520">
    <property type="entry name" value="nmb1532 protein domain like"/>
    <property type="match status" value="1"/>
</dbReference>
<dbReference type="PANTHER" id="PTHR39966">
    <property type="entry name" value="BLL2471 PROTEIN-RELATED"/>
    <property type="match status" value="1"/>
</dbReference>
<dbReference type="EMBL" id="BSPX01000062">
    <property type="protein sequence ID" value="GLT23835.1"/>
    <property type="molecule type" value="Genomic_DNA"/>
</dbReference>
<organism evidence="2 3">
    <name type="scientific">Zoogloea oryzae</name>
    <dbReference type="NCBI Taxonomy" id="310767"/>
    <lineage>
        <taxon>Bacteria</taxon>
        <taxon>Pseudomonadati</taxon>
        <taxon>Pseudomonadota</taxon>
        <taxon>Betaproteobacteria</taxon>
        <taxon>Rhodocyclales</taxon>
        <taxon>Zoogloeaceae</taxon>
        <taxon>Zoogloea</taxon>
    </lineage>
</organism>